<comment type="caution">
    <text evidence="2">The sequence shown here is derived from an EMBL/GenBank/DDBJ whole genome shotgun (WGS) entry which is preliminary data.</text>
</comment>
<dbReference type="EMBL" id="WOCE01000013">
    <property type="protein sequence ID" value="KAE9601978.1"/>
    <property type="molecule type" value="Genomic_DNA"/>
</dbReference>
<dbReference type="AlphaFoldDB" id="A0A6A4PKD5"/>
<keyword evidence="3" id="KW-1185">Reference proteome</keyword>
<gene>
    <name evidence="2" type="ORF">Lalb_Chr13g0303501</name>
</gene>
<dbReference type="Proteomes" id="UP000447434">
    <property type="component" value="Chromosome 13"/>
</dbReference>
<sequence>MICLTPIPLNTNVRSVVRCRNTLSVLSFYVCLVFHFHFLLSFFFNNKLHSISNTNRGV</sequence>
<protein>
    <submittedName>
        <fullName evidence="2">Uncharacterized protein</fullName>
    </submittedName>
</protein>
<evidence type="ECO:0000313" key="2">
    <source>
        <dbReference type="EMBL" id="KAE9601978.1"/>
    </source>
</evidence>
<proteinExistence type="predicted"/>
<keyword evidence="1" id="KW-1133">Transmembrane helix</keyword>
<organism evidence="2 3">
    <name type="scientific">Lupinus albus</name>
    <name type="common">White lupine</name>
    <name type="synonym">Lupinus termis</name>
    <dbReference type="NCBI Taxonomy" id="3870"/>
    <lineage>
        <taxon>Eukaryota</taxon>
        <taxon>Viridiplantae</taxon>
        <taxon>Streptophyta</taxon>
        <taxon>Embryophyta</taxon>
        <taxon>Tracheophyta</taxon>
        <taxon>Spermatophyta</taxon>
        <taxon>Magnoliopsida</taxon>
        <taxon>eudicotyledons</taxon>
        <taxon>Gunneridae</taxon>
        <taxon>Pentapetalae</taxon>
        <taxon>rosids</taxon>
        <taxon>fabids</taxon>
        <taxon>Fabales</taxon>
        <taxon>Fabaceae</taxon>
        <taxon>Papilionoideae</taxon>
        <taxon>50 kb inversion clade</taxon>
        <taxon>genistoids sensu lato</taxon>
        <taxon>core genistoids</taxon>
        <taxon>Genisteae</taxon>
        <taxon>Lupinus</taxon>
    </lineage>
</organism>
<keyword evidence="1" id="KW-0472">Membrane</keyword>
<accession>A0A6A4PKD5</accession>
<evidence type="ECO:0000313" key="3">
    <source>
        <dbReference type="Proteomes" id="UP000447434"/>
    </source>
</evidence>
<reference evidence="3" key="1">
    <citation type="journal article" date="2020" name="Nat. Commun.">
        <title>Genome sequence of the cluster root forming white lupin.</title>
        <authorList>
            <person name="Hufnagel B."/>
            <person name="Marques A."/>
            <person name="Soriano A."/>
            <person name="Marques L."/>
            <person name="Divol F."/>
            <person name="Doumas P."/>
            <person name="Sallet E."/>
            <person name="Mancinotti D."/>
            <person name="Carrere S."/>
            <person name="Marande W."/>
            <person name="Arribat S."/>
            <person name="Keller J."/>
            <person name="Huneau C."/>
            <person name="Blein T."/>
            <person name="Aime D."/>
            <person name="Laguerre M."/>
            <person name="Taylor J."/>
            <person name="Schubert V."/>
            <person name="Nelson M."/>
            <person name="Geu-Flores F."/>
            <person name="Crespi M."/>
            <person name="Gallardo-Guerrero K."/>
            <person name="Delaux P.-M."/>
            <person name="Salse J."/>
            <person name="Berges H."/>
            <person name="Guyot R."/>
            <person name="Gouzy J."/>
            <person name="Peret B."/>
        </authorList>
    </citation>
    <scope>NUCLEOTIDE SEQUENCE [LARGE SCALE GENOMIC DNA]</scope>
    <source>
        <strain evidence="3">cv. Amiga</strain>
    </source>
</reference>
<keyword evidence="1" id="KW-0812">Transmembrane</keyword>
<name>A0A6A4PKD5_LUPAL</name>
<feature type="transmembrane region" description="Helical" evidence="1">
    <location>
        <begin position="26"/>
        <end position="44"/>
    </location>
</feature>
<evidence type="ECO:0000256" key="1">
    <source>
        <dbReference type="SAM" id="Phobius"/>
    </source>
</evidence>